<dbReference type="EMBL" id="CAAHFH010000001">
    <property type="protein sequence ID" value="VGO17998.1"/>
    <property type="molecule type" value="Genomic_DNA"/>
</dbReference>
<protein>
    <submittedName>
        <fullName evidence="1">Uncharacterized protein</fullName>
    </submittedName>
</protein>
<dbReference type="Gene3D" id="3.40.50.10610">
    <property type="entry name" value="ABC-type transport auxiliary lipoprotein component"/>
    <property type="match status" value="1"/>
</dbReference>
<keyword evidence="2" id="KW-1185">Reference proteome</keyword>
<name>A0A6C2UCT8_9BACT</name>
<proteinExistence type="predicted"/>
<evidence type="ECO:0000313" key="1">
    <source>
        <dbReference type="EMBL" id="VGO17998.1"/>
    </source>
</evidence>
<reference evidence="1 2" key="1">
    <citation type="submission" date="2019-04" db="EMBL/GenBank/DDBJ databases">
        <authorList>
            <person name="Van Vliet M D."/>
        </authorList>
    </citation>
    <scope>NUCLEOTIDE SEQUENCE [LARGE SCALE GENOMIC DNA]</scope>
    <source>
        <strain evidence="1 2">F21</strain>
    </source>
</reference>
<organism evidence="1 2">
    <name type="scientific">Pontiella sulfatireligans</name>
    <dbReference type="NCBI Taxonomy" id="2750658"/>
    <lineage>
        <taxon>Bacteria</taxon>
        <taxon>Pseudomonadati</taxon>
        <taxon>Kiritimatiellota</taxon>
        <taxon>Kiritimatiellia</taxon>
        <taxon>Kiritimatiellales</taxon>
        <taxon>Pontiellaceae</taxon>
        <taxon>Pontiella</taxon>
    </lineage>
</organism>
<dbReference type="AlphaFoldDB" id="A0A6C2UCT8"/>
<accession>A0A6C2UCT8</accession>
<dbReference type="Proteomes" id="UP000346198">
    <property type="component" value="Unassembled WGS sequence"/>
</dbReference>
<evidence type="ECO:0000313" key="2">
    <source>
        <dbReference type="Proteomes" id="UP000346198"/>
    </source>
</evidence>
<dbReference type="RefSeq" id="WP_136059541.1">
    <property type="nucleotide sequence ID" value="NZ_CAAHFH010000001.1"/>
</dbReference>
<gene>
    <name evidence="1" type="ORF">SCARR_00048</name>
</gene>
<sequence>MKTGNRVVLVVAFGAMLATSGCMKLWQKSIDVKTYMLEAPRELQLQEKPLAGKLWIDSVSVLPPYNVRNFVLRESDVQFGHSYYSELLLSPSENFRNALFLWFSDSGVFENVSIVNRSGMTHRLTVSVVKFYSDRSIADEKAVLAIKATLFDEEAKGLRVLFSKEYIQQVTVGEGAAGDLIRAYNKALVNILSDCEGDMIEALHH</sequence>
<dbReference type="PROSITE" id="PS51257">
    <property type="entry name" value="PROKAR_LIPOPROTEIN"/>
    <property type="match status" value="1"/>
</dbReference>
<dbReference type="SUPFAM" id="SSF159594">
    <property type="entry name" value="XCC0632-like"/>
    <property type="match status" value="1"/>
</dbReference>